<accession>A0A270B2J8</accession>
<evidence type="ECO:0000313" key="3">
    <source>
        <dbReference type="EMBL" id="PAL19183.1"/>
    </source>
</evidence>
<gene>
    <name evidence="3" type="ORF">B9K05_13965</name>
</gene>
<reference evidence="3 4" key="1">
    <citation type="submission" date="2017-04" db="EMBL/GenBank/DDBJ databases">
        <title>Kefir bacterial isolates.</title>
        <authorList>
            <person name="Kim Y."/>
            <person name="Blasche S."/>
            <person name="Patil K.R."/>
        </authorList>
    </citation>
    <scope>NUCLEOTIDE SEQUENCE [LARGE SCALE GENOMIC DNA]</scope>
    <source>
        <strain evidence="3 4">KR-2</strain>
    </source>
</reference>
<evidence type="ECO:0000256" key="1">
    <source>
        <dbReference type="SAM" id="MobiDB-lite"/>
    </source>
</evidence>
<protein>
    <submittedName>
        <fullName evidence="3">DUF536 domain-containing protein</fullName>
    </submittedName>
</protein>
<feature type="non-terminal residue" evidence="3">
    <location>
        <position position="78"/>
    </location>
</feature>
<feature type="region of interest" description="Disordered" evidence="1">
    <location>
        <begin position="1"/>
        <end position="22"/>
    </location>
</feature>
<organism evidence="3 4">
    <name type="scientific">Acetobacter syzygii</name>
    <dbReference type="NCBI Taxonomy" id="146476"/>
    <lineage>
        <taxon>Bacteria</taxon>
        <taxon>Pseudomonadati</taxon>
        <taxon>Pseudomonadota</taxon>
        <taxon>Alphaproteobacteria</taxon>
        <taxon>Acetobacterales</taxon>
        <taxon>Acetobacteraceae</taxon>
        <taxon>Acetobacter</taxon>
    </lineage>
</organism>
<proteinExistence type="predicted"/>
<dbReference type="AlphaFoldDB" id="A0A270B2J8"/>
<dbReference type="Pfam" id="PF04394">
    <property type="entry name" value="DUF536"/>
    <property type="match status" value="1"/>
</dbReference>
<dbReference type="InterPro" id="IPR007489">
    <property type="entry name" value="RocS-like_C"/>
</dbReference>
<keyword evidence="4" id="KW-1185">Reference proteome</keyword>
<dbReference type="EMBL" id="NDFP01000074">
    <property type="protein sequence ID" value="PAL19183.1"/>
    <property type="molecule type" value="Genomic_DNA"/>
</dbReference>
<comment type="caution">
    <text evidence="3">The sequence shown here is derived from an EMBL/GenBank/DDBJ whole genome shotgun (WGS) entry which is preliminary data.</text>
</comment>
<name>A0A270B2J8_9PROT</name>
<feature type="domain" description="Regulator of chromosome segregation-like C-terminal" evidence="2">
    <location>
        <begin position="16"/>
        <end position="56"/>
    </location>
</feature>
<sequence>MTTLRREVRDLKSERDKQLATKDRQIDHLTKLLDQQQQLQLTTVTENRELKKHVQKLSSLIEFSDPKSSKNKYFKKNN</sequence>
<evidence type="ECO:0000313" key="4">
    <source>
        <dbReference type="Proteomes" id="UP000216033"/>
    </source>
</evidence>
<evidence type="ECO:0000259" key="2">
    <source>
        <dbReference type="Pfam" id="PF04394"/>
    </source>
</evidence>
<dbReference type="Proteomes" id="UP000216033">
    <property type="component" value="Unassembled WGS sequence"/>
</dbReference>